<feature type="domain" description="HAT C-terminal dimerisation" evidence="1">
    <location>
        <begin position="371"/>
        <end position="461"/>
    </location>
</feature>
<reference evidence="2 3" key="1">
    <citation type="submission" date="2023-01" db="EMBL/GenBank/DDBJ databases">
        <authorList>
            <person name="Whitehead M."/>
        </authorList>
    </citation>
    <scope>NUCLEOTIDE SEQUENCE [LARGE SCALE GENOMIC DNA]</scope>
</reference>
<comment type="caution">
    <text evidence="2">The sequence shown here is derived from an EMBL/GenBank/DDBJ whole genome shotgun (WGS) entry which is preliminary data.</text>
</comment>
<proteinExistence type="predicted"/>
<evidence type="ECO:0000259" key="1">
    <source>
        <dbReference type="Pfam" id="PF05699"/>
    </source>
</evidence>
<dbReference type="PANTHER" id="PTHR45749:SF35">
    <property type="entry name" value="AC-LIKE TRANSPOSASE-RELATED"/>
    <property type="match status" value="1"/>
</dbReference>
<dbReference type="Pfam" id="PF05699">
    <property type="entry name" value="Dimer_Tnp_hAT"/>
    <property type="match status" value="1"/>
</dbReference>
<dbReference type="SUPFAM" id="SSF53098">
    <property type="entry name" value="Ribonuclease H-like"/>
    <property type="match status" value="1"/>
</dbReference>
<accession>A0AAV0VM44</accession>
<sequence>MAKRVKDEILSKIIEAKYYSILFDCTPDIAHQEQMTQVIRYVIQNNQNECEIIESFLKFVRVYNKTGESLTEDILDCLTKDNLRISDCRGQSFDNGSNMSGKIKGVQARIIEMNKLARFIPCSAHSLNLIGVNCAKSIPKVETFFGIVQKLFNFFSSSTQRWDILMNNLKLSLKGFDVLQQEKLSEETKFDADNLMRSLKSFSFICMLTVWEKILSAIDRINIILQKPKLTIDVAVKHLQSLLKILENFREQGINEALLDSKNKAEVLGIETEFPKVRLRKKKLLPGDIAEDEFCNISEENTFLIMIKNVIDNILIGLRQRFKSMENIAQDFSFLDPTIIYSCPMENLKRAGVDLCNKYENDLNKIEFISELESFKEHVYNIDDDLKRATFFEMLNFIYKNKLQDAYPNISVAYQIYLTMPVTSASCERSFSKLKLIKTYLRSTTEQARLNNLSILSIENKISRQINYEDIINDFAAKKARKVNF</sequence>
<dbReference type="Proteomes" id="UP001160148">
    <property type="component" value="Unassembled WGS sequence"/>
</dbReference>
<gene>
    <name evidence="2" type="ORF">MEUPH1_LOCUS1739</name>
</gene>
<dbReference type="InterPro" id="IPR012337">
    <property type="entry name" value="RNaseH-like_sf"/>
</dbReference>
<protein>
    <recommendedName>
        <fullName evidence="1">HAT C-terminal dimerisation domain-containing protein</fullName>
    </recommendedName>
</protein>
<evidence type="ECO:0000313" key="2">
    <source>
        <dbReference type="EMBL" id="CAI6344625.1"/>
    </source>
</evidence>
<name>A0AAV0VM44_9HEMI</name>
<dbReference type="GO" id="GO:0046983">
    <property type="term" value="F:protein dimerization activity"/>
    <property type="evidence" value="ECO:0007669"/>
    <property type="project" value="InterPro"/>
</dbReference>
<keyword evidence="3" id="KW-1185">Reference proteome</keyword>
<dbReference type="InterPro" id="IPR008906">
    <property type="entry name" value="HATC_C_dom"/>
</dbReference>
<dbReference type="AlphaFoldDB" id="A0AAV0VM44"/>
<organism evidence="2 3">
    <name type="scientific">Macrosiphum euphorbiae</name>
    <name type="common">potato aphid</name>
    <dbReference type="NCBI Taxonomy" id="13131"/>
    <lineage>
        <taxon>Eukaryota</taxon>
        <taxon>Metazoa</taxon>
        <taxon>Ecdysozoa</taxon>
        <taxon>Arthropoda</taxon>
        <taxon>Hexapoda</taxon>
        <taxon>Insecta</taxon>
        <taxon>Pterygota</taxon>
        <taxon>Neoptera</taxon>
        <taxon>Paraneoptera</taxon>
        <taxon>Hemiptera</taxon>
        <taxon>Sternorrhyncha</taxon>
        <taxon>Aphidomorpha</taxon>
        <taxon>Aphidoidea</taxon>
        <taxon>Aphididae</taxon>
        <taxon>Macrosiphini</taxon>
        <taxon>Macrosiphum</taxon>
    </lineage>
</organism>
<dbReference type="EMBL" id="CARXXK010000001">
    <property type="protein sequence ID" value="CAI6344625.1"/>
    <property type="molecule type" value="Genomic_DNA"/>
</dbReference>
<evidence type="ECO:0000313" key="3">
    <source>
        <dbReference type="Proteomes" id="UP001160148"/>
    </source>
</evidence>
<dbReference type="PANTHER" id="PTHR45749">
    <property type="match status" value="1"/>
</dbReference>